<comment type="similarity">
    <text evidence="2">Belongs to the TMEM14 family.</text>
</comment>
<evidence type="ECO:0000256" key="6">
    <source>
        <dbReference type="SAM" id="Phobius"/>
    </source>
</evidence>
<dbReference type="InterPro" id="IPR044890">
    <property type="entry name" value="TMEM14_sf"/>
</dbReference>
<reference evidence="7 8" key="1">
    <citation type="journal article" date="2020" name="IScience">
        <title>Genome Sequencing of the Endangered Kingdonia uniflora (Circaeasteraceae, Ranunculales) Reveals Potential Mechanisms of Evolutionary Specialization.</title>
        <authorList>
            <person name="Sun Y."/>
            <person name="Deng T."/>
            <person name="Zhang A."/>
            <person name="Moore M.J."/>
            <person name="Landis J.B."/>
            <person name="Lin N."/>
            <person name="Zhang H."/>
            <person name="Zhang X."/>
            <person name="Huang J."/>
            <person name="Zhang X."/>
            <person name="Sun H."/>
            <person name="Wang H."/>
        </authorList>
    </citation>
    <scope>NUCLEOTIDE SEQUENCE [LARGE SCALE GENOMIC DNA]</scope>
    <source>
        <strain evidence="7">TB1705</strain>
        <tissue evidence="7">Leaf</tissue>
    </source>
</reference>
<dbReference type="GO" id="GO:0016020">
    <property type="term" value="C:membrane"/>
    <property type="evidence" value="ECO:0007669"/>
    <property type="project" value="UniProtKB-SubCell"/>
</dbReference>
<dbReference type="OrthoDB" id="5620at2759"/>
<evidence type="ECO:0000313" key="7">
    <source>
        <dbReference type="EMBL" id="KAF6137409.1"/>
    </source>
</evidence>
<evidence type="ECO:0000313" key="8">
    <source>
        <dbReference type="Proteomes" id="UP000541444"/>
    </source>
</evidence>
<dbReference type="AlphaFoldDB" id="A0A7J7L4A7"/>
<evidence type="ECO:0000256" key="5">
    <source>
        <dbReference type="ARBA" id="ARBA00023136"/>
    </source>
</evidence>
<dbReference type="Proteomes" id="UP000541444">
    <property type="component" value="Unassembled WGS sequence"/>
</dbReference>
<dbReference type="Gene3D" id="1.10.10.1740">
    <property type="entry name" value="Transmembrane protein 14-like"/>
    <property type="match status" value="1"/>
</dbReference>
<keyword evidence="8" id="KW-1185">Reference proteome</keyword>
<keyword evidence="5 6" id="KW-0472">Membrane</keyword>
<organism evidence="7 8">
    <name type="scientific">Kingdonia uniflora</name>
    <dbReference type="NCBI Taxonomy" id="39325"/>
    <lineage>
        <taxon>Eukaryota</taxon>
        <taxon>Viridiplantae</taxon>
        <taxon>Streptophyta</taxon>
        <taxon>Embryophyta</taxon>
        <taxon>Tracheophyta</taxon>
        <taxon>Spermatophyta</taxon>
        <taxon>Magnoliopsida</taxon>
        <taxon>Ranunculales</taxon>
        <taxon>Circaeasteraceae</taxon>
        <taxon>Kingdonia</taxon>
    </lineage>
</organism>
<feature type="transmembrane region" description="Helical" evidence="6">
    <location>
        <begin position="66"/>
        <end position="84"/>
    </location>
</feature>
<evidence type="ECO:0000256" key="2">
    <source>
        <dbReference type="ARBA" id="ARBA00007590"/>
    </source>
</evidence>
<protein>
    <submittedName>
        <fullName evidence="7">Uncharacterized protein</fullName>
    </submittedName>
</protein>
<proteinExistence type="inferred from homology"/>
<keyword evidence="4 6" id="KW-1133">Transmembrane helix</keyword>
<comment type="caution">
    <text evidence="7">The sequence shown here is derived from an EMBL/GenBank/DDBJ whole genome shotgun (WGS) entry which is preliminary data.</text>
</comment>
<gene>
    <name evidence="7" type="ORF">GIB67_036446</name>
</gene>
<accession>A0A7J7L4A7</accession>
<evidence type="ECO:0000256" key="4">
    <source>
        <dbReference type="ARBA" id="ARBA00022989"/>
    </source>
</evidence>
<name>A0A7J7L4A7_9MAGN</name>
<dbReference type="EMBL" id="JACGCM010002659">
    <property type="protein sequence ID" value="KAF6137409.1"/>
    <property type="molecule type" value="Genomic_DNA"/>
</dbReference>
<evidence type="ECO:0000256" key="1">
    <source>
        <dbReference type="ARBA" id="ARBA00004370"/>
    </source>
</evidence>
<dbReference type="InterPro" id="IPR005349">
    <property type="entry name" value="TMEM14"/>
</dbReference>
<dbReference type="Pfam" id="PF03647">
    <property type="entry name" value="Tmemb_14"/>
    <property type="match status" value="1"/>
</dbReference>
<feature type="transmembrane region" description="Helical" evidence="6">
    <location>
        <begin position="36"/>
        <end position="54"/>
    </location>
</feature>
<evidence type="ECO:0000256" key="3">
    <source>
        <dbReference type="ARBA" id="ARBA00022692"/>
    </source>
</evidence>
<comment type="subcellular location">
    <subcellularLocation>
        <location evidence="1">Membrane</location>
    </subcellularLocation>
</comment>
<keyword evidence="3 6" id="KW-0812">Transmembrane</keyword>
<sequence length="89" mass="9913">MSQIRGDSHNPLRSGLFSALILCNVYRKLLYKSVEASAWGMGLLYIVLVIEMAFRFKETGKILPAGLLFIVSLVTTDAYFYIGFMGGLD</sequence>